<dbReference type="Pfam" id="PF00875">
    <property type="entry name" value="DNA_photolyase"/>
    <property type="match status" value="1"/>
</dbReference>
<keyword evidence="3 6" id="KW-0285">Flavoprotein</keyword>
<name>A0ABT7F1Q2_9RHOB</name>
<dbReference type="RefSeq" id="WP_284481345.1">
    <property type="nucleotide sequence ID" value="NZ_JASNJD010000008.1"/>
</dbReference>
<sequence>MRGDVKPVILWLRRDLRLADHPALTAAVAEGAPVIPVFIRDEQVEALGAAPRWRLERGLEVFARSLAARGSRLILRQGPAAEVLDALIAETGAGAVHWTRAYDPGARDRDGAIKSDLKARGIAARSFAGHLLFEPWTVSTGAGGFYRVFTPYWKAVRGRPVGPLLPPPEHLPAPDRWPASDALEDWQLGATMHRGAAVLARHTEAGEAAAQARLDRFCDAAIAQYQDRRDFPAEPVTSGLSEYLSLGEISPYRCWHQAQRQRDQLGGSGPETFLKELAWREFAYHLMFHSPHILTGNWRPEWDDFPWREDPGAADVLAWKQGRTGVVFVDAAMRELWVTGKMHNRARMIVASFLTKHLMTHWRVGQAWFEETLTDWDPASNAMGWQWAAGSGPDAAPYFRIFNPDTQLKRFDPDGAYARAWIAEGQKSPPETALDFFQAVPRRWRLAPGAPYPDPVIELGEGRKRALAAYESRKSMG</sequence>
<evidence type="ECO:0000313" key="8">
    <source>
        <dbReference type="EMBL" id="MDK3018529.1"/>
    </source>
</evidence>
<evidence type="ECO:0000256" key="3">
    <source>
        <dbReference type="ARBA" id="ARBA00022630"/>
    </source>
</evidence>
<keyword evidence="9" id="KW-1185">Reference proteome</keyword>
<dbReference type="EC" id="4.1.99.3" evidence="8"/>
<evidence type="ECO:0000313" key="9">
    <source>
        <dbReference type="Proteomes" id="UP001243757"/>
    </source>
</evidence>
<evidence type="ECO:0000256" key="2">
    <source>
        <dbReference type="ARBA" id="ARBA00001974"/>
    </source>
</evidence>
<dbReference type="PROSITE" id="PS00691">
    <property type="entry name" value="DNA_PHOTOLYASES_1_2"/>
    <property type="match status" value="1"/>
</dbReference>
<keyword evidence="8" id="KW-0456">Lyase</keyword>
<comment type="cofactor">
    <cofactor evidence="1">
        <name>(6R)-5,10-methylene-5,6,7,8-tetrahydrofolate</name>
        <dbReference type="ChEBI" id="CHEBI:15636"/>
    </cofactor>
</comment>
<keyword evidence="5 6" id="KW-0157">Chromophore</keyword>
<feature type="domain" description="Photolyase/cryptochrome alpha/beta" evidence="7">
    <location>
        <begin position="6"/>
        <end position="132"/>
    </location>
</feature>
<evidence type="ECO:0000256" key="4">
    <source>
        <dbReference type="ARBA" id="ARBA00022827"/>
    </source>
</evidence>
<evidence type="ECO:0000256" key="1">
    <source>
        <dbReference type="ARBA" id="ARBA00001932"/>
    </source>
</evidence>
<evidence type="ECO:0000256" key="5">
    <source>
        <dbReference type="ARBA" id="ARBA00022991"/>
    </source>
</evidence>
<dbReference type="SUPFAM" id="SSF48173">
    <property type="entry name" value="Cryptochrome/photolyase FAD-binding domain"/>
    <property type="match status" value="1"/>
</dbReference>
<evidence type="ECO:0000256" key="6">
    <source>
        <dbReference type="RuleBase" id="RU004182"/>
    </source>
</evidence>
<dbReference type="Gene3D" id="1.10.579.10">
    <property type="entry name" value="DNA Cyclobutane Dipyrimidine Photolyase, subunit A, domain 3"/>
    <property type="match status" value="1"/>
</dbReference>
<comment type="cofactor">
    <cofactor evidence="2">
        <name>FAD</name>
        <dbReference type="ChEBI" id="CHEBI:57692"/>
    </cofactor>
</comment>
<dbReference type="SUPFAM" id="SSF52425">
    <property type="entry name" value="Cryptochrome/photolyase, N-terminal domain"/>
    <property type="match status" value="1"/>
</dbReference>
<comment type="caution">
    <text evidence="8">The sequence shown here is derived from an EMBL/GenBank/DDBJ whole genome shotgun (WGS) entry which is preliminary data.</text>
</comment>
<dbReference type="Proteomes" id="UP001243757">
    <property type="component" value="Unassembled WGS sequence"/>
</dbReference>
<dbReference type="PANTHER" id="PTHR11455:SF9">
    <property type="entry name" value="CRYPTOCHROME CIRCADIAN CLOCK 5 ISOFORM X1"/>
    <property type="match status" value="1"/>
</dbReference>
<accession>A0ABT7F1Q2</accession>
<dbReference type="InterPro" id="IPR014729">
    <property type="entry name" value="Rossmann-like_a/b/a_fold"/>
</dbReference>
<dbReference type="Gene3D" id="3.40.50.620">
    <property type="entry name" value="HUPs"/>
    <property type="match status" value="1"/>
</dbReference>
<organism evidence="8 9">
    <name type="scientific">Pseudodonghicola flavimaris</name>
    <dbReference type="NCBI Taxonomy" id="3050036"/>
    <lineage>
        <taxon>Bacteria</taxon>
        <taxon>Pseudomonadati</taxon>
        <taxon>Pseudomonadota</taxon>
        <taxon>Alphaproteobacteria</taxon>
        <taxon>Rhodobacterales</taxon>
        <taxon>Paracoccaceae</taxon>
        <taxon>Pseudodonghicola</taxon>
    </lineage>
</organism>
<dbReference type="InterPro" id="IPR018394">
    <property type="entry name" value="DNA_photolyase_1_CS_C"/>
</dbReference>
<dbReference type="InterPro" id="IPR036155">
    <property type="entry name" value="Crypto/Photolyase_N_sf"/>
</dbReference>
<dbReference type="GO" id="GO:0003904">
    <property type="term" value="F:deoxyribodipyrimidine photo-lyase activity"/>
    <property type="evidence" value="ECO:0007669"/>
    <property type="project" value="UniProtKB-EC"/>
</dbReference>
<gene>
    <name evidence="8" type="ORF">QO033_12655</name>
</gene>
<dbReference type="Gene3D" id="1.25.40.80">
    <property type="match status" value="1"/>
</dbReference>
<dbReference type="InterPro" id="IPR005101">
    <property type="entry name" value="Cryptochr/Photolyase_FAD-bd"/>
</dbReference>
<keyword evidence="4 6" id="KW-0274">FAD</keyword>
<dbReference type="InterPro" id="IPR002081">
    <property type="entry name" value="Cryptochrome/DNA_photolyase_1"/>
</dbReference>
<proteinExistence type="inferred from homology"/>
<dbReference type="PRINTS" id="PR00147">
    <property type="entry name" value="DNAPHOTLYASE"/>
</dbReference>
<dbReference type="InterPro" id="IPR036134">
    <property type="entry name" value="Crypto/Photolyase_FAD-like_sf"/>
</dbReference>
<protein>
    <submittedName>
        <fullName evidence="8">Deoxyribodipyrimidine photo-lyase</fullName>
        <ecNumber evidence="8">4.1.99.3</ecNumber>
    </submittedName>
</protein>
<dbReference type="PROSITE" id="PS51645">
    <property type="entry name" value="PHR_CRY_ALPHA_BETA"/>
    <property type="match status" value="1"/>
</dbReference>
<dbReference type="InterPro" id="IPR006050">
    <property type="entry name" value="DNA_photolyase_N"/>
</dbReference>
<dbReference type="EMBL" id="JASNJD010000008">
    <property type="protein sequence ID" value="MDK3018529.1"/>
    <property type="molecule type" value="Genomic_DNA"/>
</dbReference>
<dbReference type="PANTHER" id="PTHR11455">
    <property type="entry name" value="CRYPTOCHROME"/>
    <property type="match status" value="1"/>
</dbReference>
<reference evidence="8 9" key="1">
    <citation type="submission" date="2023-05" db="EMBL/GenBank/DDBJ databases">
        <title>Pseudodonghicola sp. nov.</title>
        <authorList>
            <person name="Huang J."/>
        </authorList>
    </citation>
    <scope>NUCLEOTIDE SEQUENCE [LARGE SCALE GENOMIC DNA]</scope>
    <source>
        <strain evidence="8 9">IC7</strain>
    </source>
</reference>
<evidence type="ECO:0000259" key="7">
    <source>
        <dbReference type="PROSITE" id="PS51645"/>
    </source>
</evidence>
<comment type="similarity">
    <text evidence="6">Belongs to the DNA photolyase family.</text>
</comment>
<dbReference type="Pfam" id="PF03441">
    <property type="entry name" value="FAD_binding_7"/>
    <property type="match status" value="1"/>
</dbReference>